<protein>
    <submittedName>
        <fullName evidence="4">Ubiquinone/menaquinone biosynthesis C-methylase UbiE</fullName>
    </submittedName>
</protein>
<keyword evidence="5" id="KW-1185">Reference proteome</keyword>
<dbReference type="RefSeq" id="WP_142534410.1">
    <property type="nucleotide sequence ID" value="NZ_FXTB01000010.1"/>
</dbReference>
<evidence type="ECO:0000256" key="1">
    <source>
        <dbReference type="ARBA" id="ARBA00022603"/>
    </source>
</evidence>
<keyword evidence="4" id="KW-0830">Ubiquinone</keyword>
<dbReference type="EMBL" id="FXTB01000010">
    <property type="protein sequence ID" value="SMO86101.1"/>
    <property type="molecule type" value="Genomic_DNA"/>
</dbReference>
<dbReference type="PANTHER" id="PTHR43861">
    <property type="entry name" value="TRANS-ACONITATE 2-METHYLTRANSFERASE-RELATED"/>
    <property type="match status" value="1"/>
</dbReference>
<feature type="domain" description="Methyltransferase" evidence="3">
    <location>
        <begin position="37"/>
        <end position="134"/>
    </location>
</feature>
<dbReference type="AlphaFoldDB" id="A0A521ERQ4"/>
<dbReference type="SUPFAM" id="SSF53335">
    <property type="entry name" value="S-adenosyl-L-methionine-dependent methyltransferases"/>
    <property type="match status" value="1"/>
</dbReference>
<dbReference type="InterPro" id="IPR041698">
    <property type="entry name" value="Methyltransf_25"/>
</dbReference>
<dbReference type="Gene3D" id="2.20.25.110">
    <property type="entry name" value="S-adenosyl-L-methionine-dependent methyltransferases"/>
    <property type="match status" value="1"/>
</dbReference>
<sequence length="248" mass="28255">MTFYSSIAKAYDQIFPLNKAQSDFMEALFPTLMDKKVLDCGCGTGSLAIELGRRNASVEAFDLDEAMITKAIKKCPQALNVRFTTNDLLSFATDYKPDSFNLVYCLGNTLPHLPSLKDVAHYFNEVLQVLKTDGYLVMQIVNYDRVLNDKVVELPTIETEDYSFERNYIPEPNGVIQFSTVLRDKQRDESFTQSVPLIPILKEEIKNMLSKYFTDIQFFASFKKDAWRKDSFHTIAVAKKAPGHTCKP</sequence>
<dbReference type="GO" id="GO:0008168">
    <property type="term" value="F:methyltransferase activity"/>
    <property type="evidence" value="ECO:0007669"/>
    <property type="project" value="UniProtKB-KW"/>
</dbReference>
<dbReference type="OrthoDB" id="9789123at2"/>
<keyword evidence="2" id="KW-0808">Transferase</keyword>
<dbReference type="Proteomes" id="UP000319040">
    <property type="component" value="Unassembled WGS sequence"/>
</dbReference>
<keyword evidence="1 4" id="KW-0489">Methyltransferase</keyword>
<proteinExistence type="predicted"/>
<gene>
    <name evidence="4" type="ORF">SAMN06265379_110102</name>
</gene>
<dbReference type="GO" id="GO:0032259">
    <property type="term" value="P:methylation"/>
    <property type="evidence" value="ECO:0007669"/>
    <property type="project" value="UniProtKB-KW"/>
</dbReference>
<dbReference type="PANTHER" id="PTHR43861:SF1">
    <property type="entry name" value="TRANS-ACONITATE 2-METHYLTRANSFERASE"/>
    <property type="match status" value="1"/>
</dbReference>
<reference evidence="4 5" key="1">
    <citation type="submission" date="2017-05" db="EMBL/GenBank/DDBJ databases">
        <authorList>
            <person name="Varghese N."/>
            <person name="Submissions S."/>
        </authorList>
    </citation>
    <scope>NUCLEOTIDE SEQUENCE [LARGE SCALE GENOMIC DNA]</scope>
    <source>
        <strain evidence="4 5">DSM 27040</strain>
    </source>
</reference>
<name>A0A521ERQ4_SACCC</name>
<organism evidence="4 5">
    <name type="scientific">Saccharicrinis carchari</name>
    <dbReference type="NCBI Taxonomy" id="1168039"/>
    <lineage>
        <taxon>Bacteria</taxon>
        <taxon>Pseudomonadati</taxon>
        <taxon>Bacteroidota</taxon>
        <taxon>Bacteroidia</taxon>
        <taxon>Marinilabiliales</taxon>
        <taxon>Marinilabiliaceae</taxon>
        <taxon>Saccharicrinis</taxon>
    </lineage>
</organism>
<evidence type="ECO:0000256" key="2">
    <source>
        <dbReference type="ARBA" id="ARBA00022679"/>
    </source>
</evidence>
<evidence type="ECO:0000313" key="4">
    <source>
        <dbReference type="EMBL" id="SMO86101.1"/>
    </source>
</evidence>
<evidence type="ECO:0000313" key="5">
    <source>
        <dbReference type="Proteomes" id="UP000319040"/>
    </source>
</evidence>
<dbReference type="InterPro" id="IPR029063">
    <property type="entry name" value="SAM-dependent_MTases_sf"/>
</dbReference>
<accession>A0A521ERQ4</accession>
<dbReference type="Gene3D" id="3.40.50.150">
    <property type="entry name" value="Vaccinia Virus protein VP39"/>
    <property type="match status" value="1"/>
</dbReference>
<dbReference type="CDD" id="cd02440">
    <property type="entry name" value="AdoMet_MTases"/>
    <property type="match status" value="1"/>
</dbReference>
<evidence type="ECO:0000259" key="3">
    <source>
        <dbReference type="Pfam" id="PF13649"/>
    </source>
</evidence>
<dbReference type="Pfam" id="PF13649">
    <property type="entry name" value="Methyltransf_25"/>
    <property type="match status" value="1"/>
</dbReference>